<dbReference type="EMBL" id="JASNVH010000021">
    <property type="protein sequence ID" value="MDK4307903.1"/>
    <property type="molecule type" value="Genomic_DNA"/>
</dbReference>
<dbReference type="SUPFAM" id="SSF51735">
    <property type="entry name" value="NAD(P)-binding Rossmann-fold domains"/>
    <property type="match status" value="1"/>
</dbReference>
<dbReference type="GO" id="GO:0000271">
    <property type="term" value="P:polysaccharide biosynthetic process"/>
    <property type="evidence" value="ECO:0007669"/>
    <property type="project" value="InterPro"/>
</dbReference>
<feature type="binding site" evidence="9">
    <location>
        <begin position="151"/>
        <end position="154"/>
    </location>
    <ligand>
        <name>substrate</name>
    </ligand>
</feature>
<feature type="active site" description="Nucleophile" evidence="8">
    <location>
        <position position="277"/>
    </location>
</feature>
<dbReference type="InterPro" id="IPR001732">
    <property type="entry name" value="UDP-Glc/GDP-Man_DH_N"/>
</dbReference>
<evidence type="ECO:0000256" key="3">
    <source>
        <dbReference type="ARBA" id="ARBA00012954"/>
    </source>
</evidence>
<dbReference type="PANTHER" id="PTHR43750">
    <property type="entry name" value="UDP-GLUCOSE 6-DEHYDROGENASE TUAD"/>
    <property type="match status" value="1"/>
</dbReference>
<feature type="binding site" evidence="9">
    <location>
        <position position="353"/>
    </location>
    <ligand>
        <name>substrate</name>
    </ligand>
</feature>
<evidence type="ECO:0000256" key="4">
    <source>
        <dbReference type="ARBA" id="ARBA00023002"/>
    </source>
</evidence>
<proteinExistence type="inferred from homology"/>
<dbReference type="GO" id="GO:0051287">
    <property type="term" value="F:NAD binding"/>
    <property type="evidence" value="ECO:0007669"/>
    <property type="project" value="InterPro"/>
</dbReference>
<dbReference type="Pfam" id="PF03721">
    <property type="entry name" value="UDPG_MGDP_dh_N"/>
    <property type="match status" value="1"/>
</dbReference>
<dbReference type="InterPro" id="IPR017476">
    <property type="entry name" value="UDP-Glc/GDP-Man"/>
</dbReference>
<dbReference type="InterPro" id="IPR036291">
    <property type="entry name" value="NAD(P)-bd_dom_sf"/>
</dbReference>
<comment type="caution">
    <text evidence="12">The sequence shown here is derived from an EMBL/GenBank/DDBJ whole genome shotgun (WGS) entry which is preliminary data.</text>
</comment>
<dbReference type="InterPro" id="IPR036220">
    <property type="entry name" value="UDP-Glc/GDP-Man_DH_C_sf"/>
</dbReference>
<feature type="domain" description="UDP-glucose/GDP-mannose dehydrogenase C-terminal" evidence="11">
    <location>
        <begin position="346"/>
        <end position="447"/>
    </location>
</feature>
<reference evidence="12" key="1">
    <citation type="submission" date="2023-05" db="EMBL/GenBank/DDBJ databases">
        <title>Metabolic capabilities are highly conserved among human nasal-associated Corynebacterium species in pangenomic analyses.</title>
        <authorList>
            <person name="Tran T.H."/>
            <person name="Roberts A.Q."/>
            <person name="Escapa I.F."/>
            <person name="Gao W."/>
            <person name="Conlan S."/>
            <person name="Kong H."/>
            <person name="Segre J.A."/>
            <person name="Kelly M.S."/>
            <person name="Lemon K.P."/>
        </authorList>
    </citation>
    <scope>NUCLEOTIDE SEQUENCE</scope>
    <source>
        <strain evidence="12">KPL2773</strain>
    </source>
</reference>
<evidence type="ECO:0000256" key="1">
    <source>
        <dbReference type="ARBA" id="ARBA00004701"/>
    </source>
</evidence>
<dbReference type="SUPFAM" id="SSF52413">
    <property type="entry name" value="UDP-glucose/GDP-mannose dehydrogenase C-terminal domain"/>
    <property type="match status" value="1"/>
</dbReference>
<dbReference type="NCBIfam" id="TIGR03026">
    <property type="entry name" value="NDP-sugDHase"/>
    <property type="match status" value="1"/>
</dbReference>
<evidence type="ECO:0000256" key="5">
    <source>
        <dbReference type="ARBA" id="ARBA00023027"/>
    </source>
</evidence>
<keyword evidence="4 7" id="KW-0560">Oxidoreductase</keyword>
<dbReference type="RefSeq" id="WP_284599397.1">
    <property type="nucleotide sequence ID" value="NZ_JASNVH010000021.1"/>
</dbReference>
<dbReference type="Gene3D" id="3.40.50.720">
    <property type="entry name" value="NAD(P)-binding Rossmann-like Domain"/>
    <property type="match status" value="2"/>
</dbReference>
<dbReference type="InterPro" id="IPR008927">
    <property type="entry name" value="6-PGluconate_DH-like_C_sf"/>
</dbReference>
<protein>
    <recommendedName>
        <fullName evidence="3 7">UDP-glucose 6-dehydrogenase</fullName>
        <ecNumber evidence="3 7">1.1.1.22</ecNumber>
    </recommendedName>
</protein>
<dbReference type="Pfam" id="PF03720">
    <property type="entry name" value="UDPG_MGDP_dh_C"/>
    <property type="match status" value="1"/>
</dbReference>
<feature type="binding site" evidence="10">
    <location>
        <position position="35"/>
    </location>
    <ligand>
        <name>NAD(+)</name>
        <dbReference type="ChEBI" id="CHEBI:57540"/>
    </ligand>
</feature>
<feature type="binding site" evidence="10">
    <location>
        <position position="280"/>
    </location>
    <ligand>
        <name>NAD(+)</name>
        <dbReference type="ChEBI" id="CHEBI:57540"/>
    </ligand>
</feature>
<dbReference type="PANTHER" id="PTHR43750:SF3">
    <property type="entry name" value="UDP-GLUCOSE 6-DEHYDROGENASE TUAD"/>
    <property type="match status" value="1"/>
</dbReference>
<dbReference type="GO" id="GO:0003979">
    <property type="term" value="F:UDP-glucose 6-dehydrogenase activity"/>
    <property type="evidence" value="ECO:0007669"/>
    <property type="project" value="UniProtKB-EC"/>
</dbReference>
<evidence type="ECO:0000313" key="13">
    <source>
        <dbReference type="Proteomes" id="UP001224412"/>
    </source>
</evidence>
<dbReference type="Pfam" id="PF00984">
    <property type="entry name" value="UDPG_MGDP_dh"/>
    <property type="match status" value="1"/>
</dbReference>
<evidence type="ECO:0000256" key="2">
    <source>
        <dbReference type="ARBA" id="ARBA00006601"/>
    </source>
</evidence>
<accession>A0AAP4F6Z0</accession>
<evidence type="ECO:0000256" key="9">
    <source>
        <dbReference type="PIRSR" id="PIRSR500134-2"/>
    </source>
</evidence>
<dbReference type="Gene3D" id="1.20.5.100">
    <property type="entry name" value="Cytochrome c1, transmembrane anchor, C-terminal"/>
    <property type="match status" value="1"/>
</dbReference>
<feature type="binding site" evidence="9">
    <location>
        <begin position="266"/>
        <end position="270"/>
    </location>
    <ligand>
        <name>substrate</name>
    </ligand>
</feature>
<dbReference type="SUPFAM" id="SSF48179">
    <property type="entry name" value="6-phosphogluconate dehydrogenase C-terminal domain-like"/>
    <property type="match status" value="1"/>
</dbReference>
<dbReference type="SMART" id="SM00984">
    <property type="entry name" value="UDPG_MGDP_dh_C"/>
    <property type="match status" value="1"/>
</dbReference>
<feature type="binding site" evidence="10">
    <location>
        <position position="86"/>
    </location>
    <ligand>
        <name>NAD(+)</name>
        <dbReference type="ChEBI" id="CHEBI:57540"/>
    </ligand>
</feature>
<feature type="binding site" evidence="9">
    <location>
        <position position="274"/>
    </location>
    <ligand>
        <name>substrate</name>
    </ligand>
</feature>
<dbReference type="AlphaFoldDB" id="A0AAP4F6Z0"/>
<comment type="similarity">
    <text evidence="2 7">Belongs to the UDP-glucose/GDP-mannose dehydrogenase family.</text>
</comment>
<feature type="binding site" evidence="10">
    <location>
        <position position="154"/>
    </location>
    <ligand>
        <name>NAD(+)</name>
        <dbReference type="ChEBI" id="CHEBI:57540"/>
    </ligand>
</feature>
<evidence type="ECO:0000256" key="6">
    <source>
        <dbReference type="ARBA" id="ARBA00047473"/>
    </source>
</evidence>
<sequence length="464" mass="48855">MRLTVFGLGYLGATHAACMAEAGHEVLGVDIAPARVAQLQAGRVPFYEPGLAELVARGVDSGRLRFSCDYQQAAEFAQLHFIAVGTPERADTPAADTSAVEAVVDQLAPLLRGKHVLVGKSTVPVGTAARLQERAANISRATVDILWNPEFLREGHAVADTLRPDRIVVGTGAESTPNGAGTPNGVSSAPALQKLREVYRAPLERGTPFLVMPWASAELVKSAANAFLATKISFINAIAEVCEAVGGDVAAVAEALGYDERIGHQYLGAGLGFGGGCLPKDVRAFRARADECGAGDALAFLGQVELINARRRQRVVQLASELVAQPSKVAEPAGSARPGLSGAIITVLGAAFKPNSDDVRDSPALHVAAELALRGARVRVCDPQAVENARRVYPGLEYPASLADGVAGADLVILATEWREYRELDPVWAAELVAEPVLIDARNALDLARWRGAGWQVHALGRGD</sequence>
<dbReference type="EC" id="1.1.1.22" evidence="3 7"/>
<evidence type="ECO:0000256" key="10">
    <source>
        <dbReference type="PIRSR" id="PIRSR500134-3"/>
    </source>
</evidence>
<evidence type="ECO:0000256" key="7">
    <source>
        <dbReference type="PIRNR" id="PIRNR000124"/>
    </source>
</evidence>
<dbReference type="InterPro" id="IPR014027">
    <property type="entry name" value="UDP-Glc/GDP-Man_DH_C"/>
</dbReference>
<dbReference type="InterPro" id="IPR028357">
    <property type="entry name" value="UDPglc_DH_bac"/>
</dbReference>
<keyword evidence="5 7" id="KW-0520">NAD</keyword>
<feature type="binding site" evidence="10">
    <location>
        <position position="360"/>
    </location>
    <ligand>
        <name>NAD(+)</name>
        <dbReference type="ChEBI" id="CHEBI:57540"/>
    </ligand>
</feature>
<dbReference type="Proteomes" id="UP001224412">
    <property type="component" value="Unassembled WGS sequence"/>
</dbReference>
<feature type="binding site" evidence="10">
    <location>
        <position position="122"/>
    </location>
    <ligand>
        <name>NAD(+)</name>
        <dbReference type="ChEBI" id="CHEBI:57540"/>
    </ligand>
</feature>
<feature type="binding site" evidence="9">
    <location>
        <position position="221"/>
    </location>
    <ligand>
        <name>substrate</name>
    </ligand>
</feature>
<name>A0AAP4F6Z0_9CORY</name>
<dbReference type="InterPro" id="IPR014026">
    <property type="entry name" value="UDP-Glc/GDP-Man_DH_dimer"/>
</dbReference>
<organism evidence="12 13">
    <name type="scientific">Corynebacterium pseudodiphtheriticum</name>
    <dbReference type="NCBI Taxonomy" id="37637"/>
    <lineage>
        <taxon>Bacteria</taxon>
        <taxon>Bacillati</taxon>
        <taxon>Actinomycetota</taxon>
        <taxon>Actinomycetes</taxon>
        <taxon>Mycobacteriales</taxon>
        <taxon>Corynebacteriaceae</taxon>
        <taxon>Corynebacterium</taxon>
    </lineage>
</organism>
<evidence type="ECO:0000256" key="8">
    <source>
        <dbReference type="PIRSR" id="PIRSR500134-1"/>
    </source>
</evidence>
<evidence type="ECO:0000259" key="11">
    <source>
        <dbReference type="SMART" id="SM00984"/>
    </source>
</evidence>
<comment type="catalytic activity">
    <reaction evidence="6 7">
        <text>UDP-alpha-D-glucose + 2 NAD(+) + H2O = UDP-alpha-D-glucuronate + 2 NADH + 3 H(+)</text>
        <dbReference type="Rhea" id="RHEA:23596"/>
        <dbReference type="ChEBI" id="CHEBI:15377"/>
        <dbReference type="ChEBI" id="CHEBI:15378"/>
        <dbReference type="ChEBI" id="CHEBI:57540"/>
        <dbReference type="ChEBI" id="CHEBI:57945"/>
        <dbReference type="ChEBI" id="CHEBI:58052"/>
        <dbReference type="ChEBI" id="CHEBI:58885"/>
        <dbReference type="EC" id="1.1.1.22"/>
    </reaction>
</comment>
<dbReference type="PIRSF" id="PIRSF500134">
    <property type="entry name" value="UDPglc_DH_bac"/>
    <property type="match status" value="1"/>
</dbReference>
<gene>
    <name evidence="12" type="ORF">QPX42_10215</name>
</gene>
<feature type="binding site" evidence="10">
    <location>
        <position position="30"/>
    </location>
    <ligand>
        <name>NAD(+)</name>
        <dbReference type="ChEBI" id="CHEBI:57540"/>
    </ligand>
</feature>
<comment type="pathway">
    <text evidence="1">Nucleotide-sugar biosynthesis; UDP-alpha-D-glucuronate biosynthesis; UDP-alpha-D-glucuronate from UDP-alpha-D-glucose: step 1/1.</text>
</comment>
<evidence type="ECO:0000313" key="12">
    <source>
        <dbReference type="EMBL" id="MDK4307903.1"/>
    </source>
</evidence>
<dbReference type="PIRSF" id="PIRSF000124">
    <property type="entry name" value="UDPglc_GDPman_dh"/>
    <property type="match status" value="1"/>
</dbReference>